<feature type="transmembrane region" description="Helical" evidence="1">
    <location>
        <begin position="96"/>
        <end position="116"/>
    </location>
</feature>
<evidence type="ECO:0000313" key="2">
    <source>
        <dbReference type="EMBL" id="GAA2249726.1"/>
    </source>
</evidence>
<gene>
    <name evidence="2" type="ORF">GCM10010430_35600</name>
</gene>
<dbReference type="EMBL" id="BAAATR010000014">
    <property type="protein sequence ID" value="GAA2249726.1"/>
    <property type="molecule type" value="Genomic_DNA"/>
</dbReference>
<comment type="caution">
    <text evidence="2">The sequence shown here is derived from an EMBL/GenBank/DDBJ whole genome shotgun (WGS) entry which is preliminary data.</text>
</comment>
<keyword evidence="3" id="KW-1185">Reference proteome</keyword>
<feature type="transmembrane region" description="Helical" evidence="1">
    <location>
        <begin position="277"/>
        <end position="299"/>
    </location>
</feature>
<feature type="transmembrane region" description="Helical" evidence="1">
    <location>
        <begin position="179"/>
        <end position="202"/>
    </location>
</feature>
<proteinExistence type="predicted"/>
<feature type="transmembrane region" description="Helical" evidence="1">
    <location>
        <begin position="143"/>
        <end position="167"/>
    </location>
</feature>
<name>A0ABN3E6Q4_9ACTN</name>
<dbReference type="Proteomes" id="UP001500305">
    <property type="component" value="Unassembled WGS sequence"/>
</dbReference>
<feature type="transmembrane region" description="Helical" evidence="1">
    <location>
        <begin position="61"/>
        <end position="84"/>
    </location>
</feature>
<organism evidence="2 3">
    <name type="scientific">Kitasatospora cystarginea</name>
    <dbReference type="NCBI Taxonomy" id="58350"/>
    <lineage>
        <taxon>Bacteria</taxon>
        <taxon>Bacillati</taxon>
        <taxon>Actinomycetota</taxon>
        <taxon>Actinomycetes</taxon>
        <taxon>Kitasatosporales</taxon>
        <taxon>Streptomycetaceae</taxon>
        <taxon>Kitasatospora</taxon>
    </lineage>
</organism>
<feature type="transmembrane region" description="Helical" evidence="1">
    <location>
        <begin position="209"/>
        <end position="231"/>
    </location>
</feature>
<dbReference type="Pfam" id="PF12679">
    <property type="entry name" value="ABC2_membrane_2"/>
    <property type="match status" value="1"/>
</dbReference>
<sequence>MSLPPEAVPGRTAAADSGVIHDIGYRSYRGPRLGRSYATRSLFVQSLRAAYGLGRSGKSKVLPMLVLGVLAVPAVVIVAVAILQHGKQLPLDYPQYLASFSIFIEIFLAAQAPVLMSRDLRYQTVPLYFSRPITRGDYVRAKFGSMVAAMLILMAVPLVVLYLGAVLGGLPLGHNTGHFLYGLVAAVLYAVLFSALGLLIAASTPRRGFGVAAIMGVLAVSSIIAGIVFGLSGGMRAEVPGSAHWSSMLSPSMLVDGLVNQVFGLAGDSRATHAPGALGVAVFAAEIAVLVLGSYWLMLSRYRKI</sequence>
<evidence type="ECO:0000313" key="3">
    <source>
        <dbReference type="Proteomes" id="UP001500305"/>
    </source>
</evidence>
<dbReference type="RefSeq" id="WP_344637386.1">
    <property type="nucleotide sequence ID" value="NZ_BAAATR010000014.1"/>
</dbReference>
<keyword evidence="1" id="KW-0472">Membrane</keyword>
<accession>A0ABN3E6Q4</accession>
<reference evidence="2 3" key="1">
    <citation type="journal article" date="2019" name="Int. J. Syst. Evol. Microbiol.">
        <title>The Global Catalogue of Microorganisms (GCM) 10K type strain sequencing project: providing services to taxonomists for standard genome sequencing and annotation.</title>
        <authorList>
            <consortium name="The Broad Institute Genomics Platform"/>
            <consortium name="The Broad Institute Genome Sequencing Center for Infectious Disease"/>
            <person name="Wu L."/>
            <person name="Ma J."/>
        </authorList>
    </citation>
    <scope>NUCLEOTIDE SEQUENCE [LARGE SCALE GENOMIC DNA]</scope>
    <source>
        <strain evidence="2 3">JCM 7356</strain>
    </source>
</reference>
<keyword evidence="1" id="KW-1133">Transmembrane helix</keyword>
<evidence type="ECO:0000256" key="1">
    <source>
        <dbReference type="SAM" id="Phobius"/>
    </source>
</evidence>
<keyword evidence="1" id="KW-0812">Transmembrane</keyword>
<protein>
    <submittedName>
        <fullName evidence="2">ABC transporter permease</fullName>
    </submittedName>
</protein>